<evidence type="ECO:0000259" key="5">
    <source>
        <dbReference type="Pfam" id="PF14905"/>
    </source>
</evidence>
<evidence type="ECO:0000313" key="7">
    <source>
        <dbReference type="Proteomes" id="UP000199249"/>
    </source>
</evidence>
<feature type="signal peptide" evidence="4">
    <location>
        <begin position="1"/>
        <end position="23"/>
    </location>
</feature>
<dbReference type="STRING" id="651662.SAMN04488069_108213"/>
<dbReference type="GO" id="GO:0009279">
    <property type="term" value="C:cell outer membrane"/>
    <property type="evidence" value="ECO:0007669"/>
    <property type="project" value="UniProtKB-SubCell"/>
</dbReference>
<sequence>MKTAPASLFLLAALAAAPAVATAQTTLAKTAAGWPTATAALSGTVADSLTRQPLAFATVVLQPAAATPVFSTISDERGAFRFEQVPPGHYQLLVRYIGYQPAAPVAVEVGAGQPATLGAVLLAPAGQQLKGVTVTATRPFIEQRAGKLVLNVAASPLAAGGNAYDVLGRAPGVLEQGQGFQLRGKNVAVLLDGKPTNLSGAELKTMLEAMPGSTLDQVEVIANPSARYDANGGAIINIITAKGRKLGTNGTATMGVGAGQYGRYNAGLSLNHRTAAANVYGSLDRQENRVYSTTSALRELSEGLQIAENGREVRHNQNNSAKLGLDYNLGKNASAGILLKGMLNLRDRDGQNLARLGNEALLSSASRVQTVGAAQFLSPSVNLYYKTKLDTAGRTLSLNADYFGYRKNWHNEYTTYLFDGNLQETGPASLLRDNSPARNSVRSAAADYTQPLGRATLEAGLKTTFTTTDNDIRWEQAAAGQPWAVDLGKTNHFIYRENINAAYANVGHTVGKVELQIGLRAEQTNTNGTSLTTGQKTNRHYLNLFPSISTQYNKSEKVQLGLSYRRRIDRFAFGIVNPFVTYVSQYRYVQGNPNISPSYSHNFEFSHSYNNILSTSISYGHHTNVLIDSYRQLEGTRIVVNSYRNYRSAESVSASTTLMKPLLAGKWMSVTTLGLEYARVNSPAVGLRNSRPSGYLSSNHTLTLPSGFKAEASAMYMSPMTFGGLAFQARFNAGLGLSKSLLKEAATLTLNVSDVFNTQQNRYTVLANGLNSASLDKTESRFVKLNFSYKFGNQRVKGSQRRSTGIEAEKMRMEN</sequence>
<dbReference type="InterPro" id="IPR041700">
    <property type="entry name" value="OMP_b-brl_3"/>
</dbReference>
<dbReference type="SUPFAM" id="SSF56935">
    <property type="entry name" value="Porins"/>
    <property type="match status" value="1"/>
</dbReference>
<dbReference type="Proteomes" id="UP000199249">
    <property type="component" value="Unassembled WGS sequence"/>
</dbReference>
<accession>A0A1H3JTP9</accession>
<evidence type="ECO:0000313" key="6">
    <source>
        <dbReference type="EMBL" id="SDY43327.1"/>
    </source>
</evidence>
<dbReference type="RefSeq" id="WP_092741010.1">
    <property type="nucleotide sequence ID" value="NZ_FNOV01000008.1"/>
</dbReference>
<dbReference type="OrthoDB" id="905812at2"/>
<dbReference type="Pfam" id="PF13620">
    <property type="entry name" value="CarboxypepD_reg"/>
    <property type="match status" value="1"/>
</dbReference>
<dbReference type="PANTHER" id="PTHR40980:SF4">
    <property type="entry name" value="TONB-DEPENDENT RECEPTOR-LIKE BETA-BARREL DOMAIN-CONTAINING PROTEIN"/>
    <property type="match status" value="1"/>
</dbReference>
<evidence type="ECO:0000256" key="2">
    <source>
        <dbReference type="ARBA" id="ARBA00023136"/>
    </source>
</evidence>
<dbReference type="Gene3D" id="2.60.40.1120">
    <property type="entry name" value="Carboxypeptidase-like, regulatory domain"/>
    <property type="match status" value="1"/>
</dbReference>
<keyword evidence="3" id="KW-0998">Cell outer membrane</keyword>
<feature type="domain" description="Outer membrane protein beta-barrel" evidence="5">
    <location>
        <begin position="388"/>
        <end position="789"/>
    </location>
</feature>
<keyword evidence="7" id="KW-1185">Reference proteome</keyword>
<gene>
    <name evidence="6" type="ORF">SAMN04488069_108213</name>
</gene>
<dbReference type="GO" id="GO:0030246">
    <property type="term" value="F:carbohydrate binding"/>
    <property type="evidence" value="ECO:0007669"/>
    <property type="project" value="InterPro"/>
</dbReference>
<organism evidence="6 7">
    <name type="scientific">Hymenobacter psychrophilus</name>
    <dbReference type="NCBI Taxonomy" id="651662"/>
    <lineage>
        <taxon>Bacteria</taxon>
        <taxon>Pseudomonadati</taxon>
        <taxon>Bacteroidota</taxon>
        <taxon>Cytophagia</taxon>
        <taxon>Cytophagales</taxon>
        <taxon>Hymenobacteraceae</taxon>
        <taxon>Hymenobacter</taxon>
    </lineage>
</organism>
<keyword evidence="6" id="KW-0645">Protease</keyword>
<dbReference type="AlphaFoldDB" id="A0A1H3JTP9"/>
<dbReference type="SUPFAM" id="SSF49452">
    <property type="entry name" value="Starch-binding domain-like"/>
    <property type="match status" value="1"/>
</dbReference>
<proteinExistence type="predicted"/>
<dbReference type="PANTHER" id="PTHR40980">
    <property type="entry name" value="PLUG DOMAIN-CONTAINING PROTEIN"/>
    <property type="match status" value="1"/>
</dbReference>
<protein>
    <submittedName>
        <fullName evidence="6">Carboxypeptidase regulatory-like domain-containing protein</fullName>
    </submittedName>
</protein>
<evidence type="ECO:0000256" key="4">
    <source>
        <dbReference type="SAM" id="SignalP"/>
    </source>
</evidence>
<evidence type="ECO:0000256" key="3">
    <source>
        <dbReference type="ARBA" id="ARBA00023237"/>
    </source>
</evidence>
<dbReference type="InterPro" id="IPR036942">
    <property type="entry name" value="Beta-barrel_TonB_sf"/>
</dbReference>
<dbReference type="InterPro" id="IPR013784">
    <property type="entry name" value="Carb-bd-like_fold"/>
</dbReference>
<reference evidence="7" key="1">
    <citation type="submission" date="2016-10" db="EMBL/GenBank/DDBJ databases">
        <authorList>
            <person name="Varghese N."/>
            <person name="Submissions S."/>
        </authorList>
    </citation>
    <scope>NUCLEOTIDE SEQUENCE [LARGE SCALE GENOMIC DNA]</scope>
    <source>
        <strain evidence="7">CGMCC 1.8975</strain>
    </source>
</reference>
<feature type="chain" id="PRO_5011638963" evidence="4">
    <location>
        <begin position="24"/>
        <end position="815"/>
    </location>
</feature>
<keyword evidence="2" id="KW-0472">Membrane</keyword>
<keyword evidence="6" id="KW-0378">Hydrolase</keyword>
<dbReference type="EMBL" id="FNOV01000008">
    <property type="protein sequence ID" value="SDY43327.1"/>
    <property type="molecule type" value="Genomic_DNA"/>
</dbReference>
<comment type="subcellular location">
    <subcellularLocation>
        <location evidence="1">Cell outer membrane</location>
    </subcellularLocation>
</comment>
<evidence type="ECO:0000256" key="1">
    <source>
        <dbReference type="ARBA" id="ARBA00004442"/>
    </source>
</evidence>
<dbReference type="Pfam" id="PF14905">
    <property type="entry name" value="OMP_b-brl_3"/>
    <property type="match status" value="1"/>
</dbReference>
<keyword evidence="4" id="KW-0732">Signal</keyword>
<name>A0A1H3JTP9_9BACT</name>
<dbReference type="InterPro" id="IPR037066">
    <property type="entry name" value="Plug_dom_sf"/>
</dbReference>
<keyword evidence="6" id="KW-0121">Carboxypeptidase</keyword>
<dbReference type="Gene3D" id="2.170.130.10">
    <property type="entry name" value="TonB-dependent receptor, plug domain"/>
    <property type="match status" value="1"/>
</dbReference>
<dbReference type="Gene3D" id="2.40.170.20">
    <property type="entry name" value="TonB-dependent receptor, beta-barrel domain"/>
    <property type="match status" value="1"/>
</dbReference>
<dbReference type="GO" id="GO:0004180">
    <property type="term" value="F:carboxypeptidase activity"/>
    <property type="evidence" value="ECO:0007669"/>
    <property type="project" value="UniProtKB-KW"/>
</dbReference>